<protein>
    <submittedName>
        <fullName evidence="3">Polar amino acid ABC transporter</fullName>
    </submittedName>
</protein>
<keyword evidence="1" id="KW-0472">Membrane</keyword>
<evidence type="ECO:0000313" key="3">
    <source>
        <dbReference type="EMBL" id="BDQ37353.1"/>
    </source>
</evidence>
<accession>A0ABM8B0N4</accession>
<proteinExistence type="predicted"/>
<keyword evidence="1" id="KW-0812">Transmembrane</keyword>
<reference evidence="3 4" key="1">
    <citation type="submission" date="2022-08" db="EMBL/GenBank/DDBJ databases">
        <title>Genome Sequence of the sulphate-reducing bacterium, Pseudodesulfovibrio sp. SYK.</title>
        <authorList>
            <person name="Kondo R."/>
            <person name="Kataoka T."/>
        </authorList>
    </citation>
    <scope>NUCLEOTIDE SEQUENCE [LARGE SCALE GENOMIC DNA]</scope>
    <source>
        <strain evidence="3 4">SYK</strain>
    </source>
</reference>
<keyword evidence="4" id="KW-1185">Reference proteome</keyword>
<evidence type="ECO:0000259" key="2">
    <source>
        <dbReference type="SMART" id="SM00062"/>
    </source>
</evidence>
<sequence>MDLVFFVKVELSVPSLCKEACMQCVRLFSWCLVVFVAASVMVGIAHARDVTVGIGFSLPPYVIKEEHAGLEVDIIRESFAAVGMNTQFMYLPKLRLPVAFADSMVDCVATNATYDMSYESGLESFDSDVTLVYQNYAVAMKRSGFNLQSINDLKDKVVLSFNNAVKYLGSEYAAMATENLQYKELADQSLQVRMLYSGRVQVVVSDKRIFLYWRKKLLSGSASEDIDIKQDVQFFSIFPPSPRNLSFKDRELCDAFNRGLRSLHKNGAYDVIVQRYAGIESE</sequence>
<dbReference type="EMBL" id="AP026709">
    <property type="protein sequence ID" value="BDQ37353.1"/>
    <property type="molecule type" value="Genomic_DNA"/>
</dbReference>
<dbReference type="Proteomes" id="UP001317742">
    <property type="component" value="Chromosome"/>
</dbReference>
<evidence type="ECO:0000256" key="1">
    <source>
        <dbReference type="SAM" id="Phobius"/>
    </source>
</evidence>
<feature type="domain" description="Solute-binding protein family 3/N-terminal" evidence="2">
    <location>
        <begin position="49"/>
        <end position="280"/>
    </location>
</feature>
<evidence type="ECO:0000313" key="4">
    <source>
        <dbReference type="Proteomes" id="UP001317742"/>
    </source>
</evidence>
<dbReference type="SMART" id="SM00062">
    <property type="entry name" value="PBPb"/>
    <property type="match status" value="1"/>
</dbReference>
<name>A0ABM8B0N4_9BACT</name>
<dbReference type="SUPFAM" id="SSF53850">
    <property type="entry name" value="Periplasmic binding protein-like II"/>
    <property type="match status" value="1"/>
</dbReference>
<dbReference type="Pfam" id="PF00497">
    <property type="entry name" value="SBP_bac_3"/>
    <property type="match status" value="1"/>
</dbReference>
<organism evidence="3 4">
    <name type="scientific">Pseudodesulfovibrio nedwellii</name>
    <dbReference type="NCBI Taxonomy" id="2973072"/>
    <lineage>
        <taxon>Bacteria</taxon>
        <taxon>Pseudomonadati</taxon>
        <taxon>Thermodesulfobacteriota</taxon>
        <taxon>Desulfovibrionia</taxon>
        <taxon>Desulfovibrionales</taxon>
        <taxon>Desulfovibrionaceae</taxon>
    </lineage>
</organism>
<dbReference type="Gene3D" id="3.40.190.10">
    <property type="entry name" value="Periplasmic binding protein-like II"/>
    <property type="match status" value="2"/>
</dbReference>
<gene>
    <name evidence="3" type="ORF">SYK_17130</name>
</gene>
<keyword evidence="1" id="KW-1133">Transmembrane helix</keyword>
<feature type="transmembrane region" description="Helical" evidence="1">
    <location>
        <begin position="27"/>
        <end position="47"/>
    </location>
</feature>
<dbReference type="InterPro" id="IPR001638">
    <property type="entry name" value="Solute-binding_3/MltF_N"/>
</dbReference>